<dbReference type="GeneID" id="87830525"/>
<comment type="caution">
    <text evidence="1">The sequence shown here is derived from an EMBL/GenBank/DDBJ whole genome shotgun (WGS) entry which is preliminary data.</text>
</comment>
<organism evidence="1 2">
    <name type="scientific">Parathielavia appendiculata</name>
    <dbReference type="NCBI Taxonomy" id="2587402"/>
    <lineage>
        <taxon>Eukaryota</taxon>
        <taxon>Fungi</taxon>
        <taxon>Dikarya</taxon>
        <taxon>Ascomycota</taxon>
        <taxon>Pezizomycotina</taxon>
        <taxon>Sordariomycetes</taxon>
        <taxon>Sordariomycetidae</taxon>
        <taxon>Sordariales</taxon>
        <taxon>Chaetomiaceae</taxon>
        <taxon>Parathielavia</taxon>
    </lineage>
</organism>
<reference evidence="1" key="1">
    <citation type="journal article" date="2023" name="Mol. Phylogenet. Evol.">
        <title>Genome-scale phylogeny and comparative genomics of the fungal order Sordariales.</title>
        <authorList>
            <person name="Hensen N."/>
            <person name="Bonometti L."/>
            <person name="Westerberg I."/>
            <person name="Brannstrom I.O."/>
            <person name="Guillou S."/>
            <person name="Cros-Aarteil S."/>
            <person name="Calhoun S."/>
            <person name="Haridas S."/>
            <person name="Kuo A."/>
            <person name="Mondo S."/>
            <person name="Pangilinan J."/>
            <person name="Riley R."/>
            <person name="LaButti K."/>
            <person name="Andreopoulos B."/>
            <person name="Lipzen A."/>
            <person name="Chen C."/>
            <person name="Yan M."/>
            <person name="Daum C."/>
            <person name="Ng V."/>
            <person name="Clum A."/>
            <person name="Steindorff A."/>
            <person name="Ohm R.A."/>
            <person name="Martin F."/>
            <person name="Silar P."/>
            <person name="Natvig D.O."/>
            <person name="Lalanne C."/>
            <person name="Gautier V."/>
            <person name="Ament-Velasquez S.L."/>
            <person name="Kruys A."/>
            <person name="Hutchinson M.I."/>
            <person name="Powell A.J."/>
            <person name="Barry K."/>
            <person name="Miller A.N."/>
            <person name="Grigoriev I.V."/>
            <person name="Debuchy R."/>
            <person name="Gladieux P."/>
            <person name="Hiltunen Thoren M."/>
            <person name="Johannesson H."/>
        </authorList>
    </citation>
    <scope>NUCLEOTIDE SEQUENCE</scope>
    <source>
        <strain evidence="1">CBS 731.68</strain>
    </source>
</reference>
<dbReference type="Proteomes" id="UP001302602">
    <property type="component" value="Unassembled WGS sequence"/>
</dbReference>
<protein>
    <submittedName>
        <fullName evidence="1">Uncharacterized protein</fullName>
    </submittedName>
</protein>
<accession>A0AAN6TT75</accession>
<dbReference type="RefSeq" id="XP_062643786.1">
    <property type="nucleotide sequence ID" value="XM_062793756.1"/>
</dbReference>
<gene>
    <name evidence="1" type="ORF">N657DRAFT_649589</name>
</gene>
<dbReference type="AlphaFoldDB" id="A0AAN6TT75"/>
<reference evidence="1" key="2">
    <citation type="submission" date="2023-05" db="EMBL/GenBank/DDBJ databases">
        <authorList>
            <consortium name="Lawrence Berkeley National Laboratory"/>
            <person name="Steindorff A."/>
            <person name="Hensen N."/>
            <person name="Bonometti L."/>
            <person name="Westerberg I."/>
            <person name="Brannstrom I.O."/>
            <person name="Guillou S."/>
            <person name="Cros-Aarteil S."/>
            <person name="Calhoun S."/>
            <person name="Haridas S."/>
            <person name="Kuo A."/>
            <person name="Mondo S."/>
            <person name="Pangilinan J."/>
            <person name="Riley R."/>
            <person name="Labutti K."/>
            <person name="Andreopoulos B."/>
            <person name="Lipzen A."/>
            <person name="Chen C."/>
            <person name="Yanf M."/>
            <person name="Daum C."/>
            <person name="Ng V."/>
            <person name="Clum A."/>
            <person name="Ohm R."/>
            <person name="Martin F."/>
            <person name="Silar P."/>
            <person name="Natvig D."/>
            <person name="Lalanne C."/>
            <person name="Gautier V."/>
            <person name="Ament-Velasquez S.L."/>
            <person name="Kruys A."/>
            <person name="Hutchinson M.I."/>
            <person name="Powell A.J."/>
            <person name="Barry K."/>
            <person name="Miller A.N."/>
            <person name="Grigoriev I.V."/>
            <person name="Debuchy R."/>
            <person name="Gladieux P."/>
            <person name="Thoren M.H."/>
            <person name="Johannesson H."/>
        </authorList>
    </citation>
    <scope>NUCLEOTIDE SEQUENCE</scope>
    <source>
        <strain evidence="1">CBS 731.68</strain>
    </source>
</reference>
<proteinExistence type="predicted"/>
<evidence type="ECO:0000313" key="1">
    <source>
        <dbReference type="EMBL" id="KAK4120014.1"/>
    </source>
</evidence>
<name>A0AAN6TT75_9PEZI</name>
<evidence type="ECO:0000313" key="2">
    <source>
        <dbReference type="Proteomes" id="UP001302602"/>
    </source>
</evidence>
<sequence length="67" mass="7389">MPIIPYPAEYVRQVPMTDTTLQQGPTSPGLTYTWYNSKAAYPFGYSLYHAASFGRAGYSCSFPPMAA</sequence>
<dbReference type="EMBL" id="MU853242">
    <property type="protein sequence ID" value="KAK4120014.1"/>
    <property type="molecule type" value="Genomic_DNA"/>
</dbReference>
<keyword evidence="2" id="KW-1185">Reference proteome</keyword>